<feature type="non-terminal residue" evidence="7">
    <location>
        <position position="1"/>
    </location>
</feature>
<evidence type="ECO:0000256" key="1">
    <source>
        <dbReference type="ARBA" id="ARBA00008779"/>
    </source>
</evidence>
<organism evidence="7">
    <name type="scientific">Graphocephala atropunctata</name>
    <dbReference type="NCBI Taxonomy" id="36148"/>
    <lineage>
        <taxon>Eukaryota</taxon>
        <taxon>Metazoa</taxon>
        <taxon>Ecdysozoa</taxon>
        <taxon>Arthropoda</taxon>
        <taxon>Hexapoda</taxon>
        <taxon>Insecta</taxon>
        <taxon>Pterygota</taxon>
        <taxon>Neoptera</taxon>
        <taxon>Paraneoptera</taxon>
        <taxon>Hemiptera</taxon>
        <taxon>Auchenorrhyncha</taxon>
        <taxon>Membracoidea</taxon>
        <taxon>Cicadellidae</taxon>
        <taxon>Cicadellinae</taxon>
        <taxon>Cicadellini</taxon>
        <taxon>Graphocephala</taxon>
    </lineage>
</organism>
<evidence type="ECO:0000259" key="6">
    <source>
        <dbReference type="Pfam" id="PF12548"/>
    </source>
</evidence>
<gene>
    <name evidence="7" type="ORF">g.23617</name>
</gene>
<feature type="region of interest" description="Disordered" evidence="5">
    <location>
        <begin position="333"/>
        <end position="359"/>
    </location>
</feature>
<evidence type="ECO:0000256" key="4">
    <source>
        <dbReference type="SAM" id="Coils"/>
    </source>
</evidence>
<feature type="domain" description="Extracellular sulfatase C-terminal" evidence="6">
    <location>
        <begin position="125"/>
        <end position="213"/>
    </location>
</feature>
<protein>
    <recommendedName>
        <fullName evidence="6">Extracellular sulfatase C-terminal domain-containing protein</fullName>
    </recommendedName>
</protein>
<dbReference type="PANTHER" id="PTHR43108:SF16">
    <property type="entry name" value="EXTRACELLULAR SULFATASE SULF-1 HOMOLOG"/>
    <property type="match status" value="1"/>
</dbReference>
<evidence type="ECO:0000256" key="2">
    <source>
        <dbReference type="ARBA" id="ARBA00022723"/>
    </source>
</evidence>
<evidence type="ECO:0000313" key="7">
    <source>
        <dbReference type="EMBL" id="JAT27950.1"/>
    </source>
</evidence>
<dbReference type="InterPro" id="IPR024609">
    <property type="entry name" value="Extracellular_sulfatase_C"/>
</dbReference>
<keyword evidence="3" id="KW-0106">Calcium</keyword>
<dbReference type="GO" id="GO:0005539">
    <property type="term" value="F:glycosaminoglycan binding"/>
    <property type="evidence" value="ECO:0007669"/>
    <property type="project" value="TreeGrafter"/>
</dbReference>
<keyword evidence="4" id="KW-0175">Coiled coil</keyword>
<dbReference type="PANTHER" id="PTHR43108">
    <property type="entry name" value="N-ACETYLGLUCOSAMINE-6-SULFATASE FAMILY MEMBER"/>
    <property type="match status" value="1"/>
</dbReference>
<comment type="similarity">
    <text evidence="1">Belongs to the sulfatase family.</text>
</comment>
<dbReference type="EMBL" id="GEBQ01012027">
    <property type="protein sequence ID" value="JAT27950.1"/>
    <property type="molecule type" value="Transcribed_RNA"/>
</dbReference>
<feature type="compositionally biased region" description="Low complexity" evidence="5">
    <location>
        <begin position="559"/>
        <end position="580"/>
    </location>
</feature>
<feature type="coiled-coil region" evidence="4">
    <location>
        <begin position="181"/>
        <end position="208"/>
    </location>
</feature>
<proteinExistence type="inferred from homology"/>
<evidence type="ECO:0000256" key="3">
    <source>
        <dbReference type="ARBA" id="ARBA00022837"/>
    </source>
</evidence>
<name>A0A1B6LWD8_9HEMI</name>
<dbReference type="InterPro" id="IPR017850">
    <property type="entry name" value="Alkaline_phosphatase_core_sf"/>
</dbReference>
<keyword evidence="2" id="KW-0479">Metal-binding</keyword>
<evidence type="ECO:0000256" key="5">
    <source>
        <dbReference type="SAM" id="MobiDB-lite"/>
    </source>
</evidence>
<reference evidence="7" key="1">
    <citation type="submission" date="2015-11" db="EMBL/GenBank/DDBJ databases">
        <title>De novo transcriptome assembly of four potential Pierce s Disease insect vectors from Arizona vineyards.</title>
        <authorList>
            <person name="Tassone E.E."/>
        </authorList>
    </citation>
    <scope>NUCLEOTIDE SEQUENCE</scope>
</reference>
<sequence>KHKCKLRPILPRTKARKCACFTPSGVMYTKLESDDFSTHRHYIRGGKRDDALSLRTGRTARKTSHNNSEQNDLSLSARTLISPSGDGEDEAFKREMAKWMESEKEELYRGLAGEYSRVRRHAKLTLNTGVLEELLSVRDKILNFEDPDNGTSELNCTVGNVKEVSCSDSVYKSPESWRATQQRLELEIRKLRTQLEKLKEIKRFLKEKKPYDRSTEDNGEDNESSTDETQVEEEEDDFFDDIFDQDETTTTQMTDRGFGKHRRKNKSRFHDFGVNGTITGDVRRNFSENGNETDGGRTVKRRKHKLVSENTETNTLSRHKHRHKGVTLPDTEVRATTTDPGNLPDIDFSHSKKDWPGPGPGRIDVTILEPVLSQTHSRRPSDVFPPDTCYCDPYLSSHKDEKDIAREARRRMKEERLRRKERKLRRKAKLESECLAEKMNCFNHDNQHWRTPPFWTEGSFCFCMNANNNTYSCLRTINKTHNFLYCEFITGLVTFYNLRLDPFEQWNRASLLTPEERLQMHDILTRLKACRGVRQCTMAVTSQRQSGRRGRPPLAVPPTTTSSTTTSTTTFTTTTASISSNAEDGEVEISS</sequence>
<dbReference type="SUPFAM" id="SSF53649">
    <property type="entry name" value="Alkaline phosphatase-like"/>
    <property type="match status" value="1"/>
</dbReference>
<feature type="region of interest" description="Disordered" evidence="5">
    <location>
        <begin position="541"/>
        <end position="591"/>
    </location>
</feature>
<feature type="compositionally biased region" description="Acidic residues" evidence="5">
    <location>
        <begin position="217"/>
        <end position="236"/>
    </location>
</feature>
<dbReference type="AlphaFoldDB" id="A0A1B6LWD8"/>
<feature type="region of interest" description="Disordered" evidence="5">
    <location>
        <begin position="209"/>
        <end position="236"/>
    </location>
</feature>
<accession>A0A1B6LWD8</accession>
<dbReference type="GO" id="GO:0046872">
    <property type="term" value="F:metal ion binding"/>
    <property type="evidence" value="ECO:0007669"/>
    <property type="project" value="UniProtKB-KW"/>
</dbReference>
<dbReference type="Pfam" id="PF12548">
    <property type="entry name" value="DUF3740"/>
    <property type="match status" value="1"/>
</dbReference>
<feature type="coiled-coil region" evidence="4">
    <location>
        <begin position="395"/>
        <end position="433"/>
    </location>
</feature>
<dbReference type="GO" id="GO:0008449">
    <property type="term" value="F:N-acetylglucosamine-6-sulfatase activity"/>
    <property type="evidence" value="ECO:0007669"/>
    <property type="project" value="TreeGrafter"/>
</dbReference>